<feature type="transmembrane region" description="Helical" evidence="1">
    <location>
        <begin position="39"/>
        <end position="61"/>
    </location>
</feature>
<keyword evidence="1" id="KW-0472">Membrane</keyword>
<gene>
    <name evidence="2" type="ORF">GDO86_017326</name>
</gene>
<dbReference type="Proteomes" id="UP000812440">
    <property type="component" value="Chromosome 9"/>
</dbReference>
<keyword evidence="1" id="KW-0812">Transmembrane</keyword>
<evidence type="ECO:0000313" key="2">
    <source>
        <dbReference type="EMBL" id="KAG8433012.1"/>
    </source>
</evidence>
<dbReference type="EMBL" id="JAACNH010000009">
    <property type="protein sequence ID" value="KAG8433012.1"/>
    <property type="molecule type" value="Genomic_DNA"/>
</dbReference>
<sequence>MCQIIKMCMYLKDRVNQPCPMKTGTIAGMYEAFIMISDYITIGFVCVWCMHTCVWDMCVFLQLCMYKQHEICISLHVQTVSQDCVS</sequence>
<reference evidence="2" key="1">
    <citation type="thesis" date="2020" institute="ProQuest LLC" country="789 East Eisenhower Parkway, Ann Arbor, MI, USA">
        <title>Comparative Genomics and Chromosome Evolution.</title>
        <authorList>
            <person name="Mudd A.B."/>
        </authorList>
    </citation>
    <scope>NUCLEOTIDE SEQUENCE</scope>
    <source>
        <strain evidence="2">Female2</strain>
        <tissue evidence="2">Blood</tissue>
    </source>
</reference>
<accession>A0A8T2ILZ8</accession>
<protein>
    <submittedName>
        <fullName evidence="2">Uncharacterized protein</fullName>
    </submittedName>
</protein>
<comment type="caution">
    <text evidence="2">The sequence shown here is derived from an EMBL/GenBank/DDBJ whole genome shotgun (WGS) entry which is preliminary data.</text>
</comment>
<proteinExistence type="predicted"/>
<keyword evidence="1" id="KW-1133">Transmembrane helix</keyword>
<keyword evidence="3" id="KW-1185">Reference proteome</keyword>
<dbReference type="AlphaFoldDB" id="A0A8T2ILZ8"/>
<name>A0A8T2ILZ8_9PIPI</name>
<evidence type="ECO:0000256" key="1">
    <source>
        <dbReference type="SAM" id="Phobius"/>
    </source>
</evidence>
<evidence type="ECO:0000313" key="3">
    <source>
        <dbReference type="Proteomes" id="UP000812440"/>
    </source>
</evidence>
<organism evidence="2 3">
    <name type="scientific">Hymenochirus boettgeri</name>
    <name type="common">Congo dwarf clawed frog</name>
    <dbReference type="NCBI Taxonomy" id="247094"/>
    <lineage>
        <taxon>Eukaryota</taxon>
        <taxon>Metazoa</taxon>
        <taxon>Chordata</taxon>
        <taxon>Craniata</taxon>
        <taxon>Vertebrata</taxon>
        <taxon>Euteleostomi</taxon>
        <taxon>Amphibia</taxon>
        <taxon>Batrachia</taxon>
        <taxon>Anura</taxon>
        <taxon>Pipoidea</taxon>
        <taxon>Pipidae</taxon>
        <taxon>Pipinae</taxon>
        <taxon>Hymenochirus</taxon>
    </lineage>
</organism>